<feature type="domain" description="4Fe-4S ferredoxin-type" evidence="1">
    <location>
        <begin position="563"/>
        <end position="592"/>
    </location>
</feature>
<dbReference type="Pfam" id="PF01507">
    <property type="entry name" value="PAPS_reduct"/>
    <property type="match status" value="1"/>
</dbReference>
<evidence type="ECO:0000313" key="2">
    <source>
        <dbReference type="EMBL" id="AFK50742.1"/>
    </source>
</evidence>
<dbReference type="PANTHER" id="PTHR43196:SF2">
    <property type="entry name" value="PHOSPHOADENOSINE PHOSPHOSULFATE REDUCTASE"/>
    <property type="match status" value="1"/>
</dbReference>
<dbReference type="eggNOG" id="arCOG00958">
    <property type="taxonomic scope" value="Archaea"/>
</dbReference>
<dbReference type="eggNOG" id="arCOG00073">
    <property type="taxonomic scope" value="Archaea"/>
</dbReference>
<dbReference type="CDD" id="cd23947">
    <property type="entry name" value="PAPS_reductase-like_YbdN"/>
    <property type="match status" value="1"/>
</dbReference>
<dbReference type="HOGENOM" id="CLU_026622_0_0_2"/>
<dbReference type="AlphaFoldDB" id="I3TDA4"/>
<dbReference type="PROSITE" id="PS51379">
    <property type="entry name" value="4FE4S_FER_2"/>
    <property type="match status" value="1"/>
</dbReference>
<dbReference type="InterPro" id="IPR050128">
    <property type="entry name" value="Sulfate_adenylyltrnsfr_sub2"/>
</dbReference>
<dbReference type="EMBL" id="CP003531">
    <property type="protein sequence ID" value="AFK50742.1"/>
    <property type="molecule type" value="Genomic_DNA"/>
</dbReference>
<dbReference type="SUPFAM" id="SSF46548">
    <property type="entry name" value="alpha-helical ferredoxin"/>
    <property type="match status" value="1"/>
</dbReference>
<dbReference type="GeneID" id="13012602"/>
<dbReference type="PANTHER" id="PTHR43196">
    <property type="entry name" value="SULFATE ADENYLYLTRANSFERASE SUBUNIT 2"/>
    <property type="match status" value="1"/>
</dbReference>
<evidence type="ECO:0000259" key="1">
    <source>
        <dbReference type="PROSITE" id="PS51379"/>
    </source>
</evidence>
<reference evidence="2 3" key="1">
    <citation type="journal article" date="2012" name="J. Bacteriol.">
        <title>Complete genome sequence of the hyperthermophilic cellulolytic Crenarchaeon 'Thermogladius cellulolyticus' 1633.</title>
        <authorList>
            <person name="Mardanov A.V."/>
            <person name="Kochetkova T.V."/>
            <person name="Beletsky A.V."/>
            <person name="Bonch-Osmolovskaya E.A."/>
            <person name="Ravin N.V."/>
            <person name="Skryabin K.G."/>
        </authorList>
    </citation>
    <scope>NUCLEOTIDE SEQUENCE [LARGE SCALE GENOMIC DNA]</scope>
    <source>
        <strain evidence="3">DSM 22663 / VKM B-2946 / 1633</strain>
    </source>
</reference>
<dbReference type="Gene3D" id="3.40.50.620">
    <property type="entry name" value="HUPs"/>
    <property type="match status" value="1"/>
</dbReference>
<evidence type="ECO:0000313" key="3">
    <source>
        <dbReference type="Proteomes" id="UP000005270"/>
    </source>
</evidence>
<dbReference type="RefSeq" id="WP_014736992.1">
    <property type="nucleotide sequence ID" value="NC_017954.1"/>
</dbReference>
<keyword evidence="3" id="KW-1185">Reference proteome</keyword>
<accession>I3TDA4</accession>
<dbReference type="GO" id="GO:0003824">
    <property type="term" value="F:catalytic activity"/>
    <property type="evidence" value="ECO:0007669"/>
    <property type="project" value="InterPro"/>
</dbReference>
<dbReference type="STRING" id="1184251.TCELL_0317"/>
<dbReference type="InParanoid" id="I3TDA4"/>
<proteinExistence type="predicted"/>
<dbReference type="Proteomes" id="UP000005270">
    <property type="component" value="Chromosome"/>
</dbReference>
<dbReference type="InterPro" id="IPR017896">
    <property type="entry name" value="4Fe4S_Fe-S-bd"/>
</dbReference>
<name>I3TDA4_THEC1</name>
<dbReference type="InterPro" id="IPR002500">
    <property type="entry name" value="PAPS_reduct_dom"/>
</dbReference>
<sequence length="662" mass="76262">MPRTWPKVAKVYWDPYDDVPVIQPRQDEIDLYYVLRLTEPGDARPARPGDYQRLRDSIVRGFGSDKLFRELFENRVVLFNKVPHWDLMYEVASSGNVWGQLYFDPFADTWKFRLSYHGAYEALDKGLVDHVKVDSKYFYNGMAISPSSSSQQSLVVLDYKGRIRAIAENVGDKFVITKTFHDYRPPVETSRRPSTLQDVIKKNKEGLLTLEGRAIRHLIKVHEKYNYKPVVSYSGGKDSLVSLHLAVKAFGGVDMLFNDTGIELPETLKNVEEVSKAYSLDLVTASAGNFFWTAVEAFGPPGKDYRWCCKIIKLVPIAKTSRAKWPSGALNIVGQRAYESLDRAKSPVVWRNKWIPHVVSTTPIQDWSQLSVWLYIYANKLPYNRLYDTGFDRLGCYLCPSSYLAEFKDVSTHYPCLWERWLNVLERWREKLNQPPEWVKYGLWRWLTPAAAKKRVARKIPGYVLDWRKEYTLRLLNSEARLAPLHVKKDANSLEVTFNDDVVEDEAQQTFAENIRMLSFKVWREGDSILVEAKNTRIKIARNTLRVEPFDKDENVEDLADVLKVVYRTRSCAKCASCVLWCPLNRVKMTPKGPLPLVPCPSCKLCIDTCPLADQLVEKVVIPLILGNPKAFKRSSRRHGTDIIQVFTKMYRLRGDRVSPAL</sequence>
<dbReference type="KEGG" id="thg:TCELL_0317"/>
<dbReference type="InterPro" id="IPR014729">
    <property type="entry name" value="Rossmann-like_a/b/a_fold"/>
</dbReference>
<organism evidence="2 3">
    <name type="scientific">Thermogladius calderae (strain DSM 22663 / VKM B-2946 / 1633)</name>
    <dbReference type="NCBI Taxonomy" id="1184251"/>
    <lineage>
        <taxon>Archaea</taxon>
        <taxon>Thermoproteota</taxon>
        <taxon>Thermoprotei</taxon>
        <taxon>Desulfurococcales</taxon>
        <taxon>Desulfurococcaceae</taxon>
        <taxon>Thermogladius</taxon>
    </lineage>
</organism>
<gene>
    <name evidence="2" type="ordered locus">TCELL_0317</name>
</gene>
<dbReference type="SUPFAM" id="SSF52402">
    <property type="entry name" value="Adenine nucleotide alpha hydrolases-like"/>
    <property type="match status" value="1"/>
</dbReference>
<dbReference type="OrthoDB" id="14887at2157"/>
<protein>
    <submittedName>
        <fullName evidence="2">Phosphoadenosine phosphosulfate reductase</fullName>
    </submittedName>
</protein>